<protein>
    <submittedName>
        <fullName evidence="2">Membrane-bound lytic murein transglycosylase B-like protein</fullName>
    </submittedName>
</protein>
<dbReference type="Proteomes" id="UP000000844">
    <property type="component" value="Chromosome"/>
</dbReference>
<dbReference type="KEGG" id="sna:Snas_6224"/>
<keyword evidence="3" id="KW-1185">Reference proteome</keyword>
<feature type="compositionally biased region" description="Basic and acidic residues" evidence="1">
    <location>
        <begin position="175"/>
        <end position="188"/>
    </location>
</feature>
<feature type="region of interest" description="Disordered" evidence="1">
    <location>
        <begin position="146"/>
        <end position="188"/>
    </location>
</feature>
<accession>D3Q2U4</accession>
<dbReference type="HOGENOM" id="CLU_034941_1_0_11"/>
<dbReference type="InterPro" id="IPR043426">
    <property type="entry name" value="MltB-like"/>
</dbReference>
<name>D3Q2U4_STANL</name>
<dbReference type="GO" id="GO:0008933">
    <property type="term" value="F:peptidoglycan lytic transglycosylase activity"/>
    <property type="evidence" value="ECO:0007669"/>
    <property type="project" value="TreeGrafter"/>
</dbReference>
<dbReference type="PANTHER" id="PTHR30163:SF8">
    <property type="entry name" value="LYTIC MUREIN TRANSGLYCOSYLASE"/>
    <property type="match status" value="1"/>
</dbReference>
<dbReference type="PANTHER" id="PTHR30163">
    <property type="entry name" value="MEMBRANE-BOUND LYTIC MUREIN TRANSGLYCOSYLASE B"/>
    <property type="match status" value="1"/>
</dbReference>
<dbReference type="RefSeq" id="WP_013021416.1">
    <property type="nucleotide sequence ID" value="NC_013947.1"/>
</dbReference>
<dbReference type="SUPFAM" id="SSF53955">
    <property type="entry name" value="Lysozyme-like"/>
    <property type="match status" value="1"/>
</dbReference>
<dbReference type="OrthoDB" id="9796191at2"/>
<dbReference type="eggNOG" id="COG0741">
    <property type="taxonomic scope" value="Bacteria"/>
</dbReference>
<organism evidence="2 3">
    <name type="scientific">Stackebrandtia nassauensis (strain DSM 44728 / CIP 108903 / NRRL B-16338 / NBRC 102104 / LLR-40K-21)</name>
    <dbReference type="NCBI Taxonomy" id="446470"/>
    <lineage>
        <taxon>Bacteria</taxon>
        <taxon>Bacillati</taxon>
        <taxon>Actinomycetota</taxon>
        <taxon>Actinomycetes</taxon>
        <taxon>Glycomycetales</taxon>
        <taxon>Glycomycetaceae</taxon>
        <taxon>Stackebrandtia</taxon>
    </lineage>
</organism>
<sequence length="277" mass="29418">MRPDGRIVTQGALTLAVLAGVFGLAVYAVPHIGPDWAYGADAEDTSAAADETEQPLALPPGLDSAPGGGDAPTTDEPSDSPSPGDQNTGTEALRTWAESLKGLVDIDPRAIMAYGNAELVLAQEKPDCKLSWTTLAGIGKVETNHGTTNGTTLDDAGRPKKPIRGPALDGTNGNKEIRDTDGGKYDDDTTYDRAVGPMQFIPSTWERWMDDADGDGQADPNDIDDVAVVAGYYLCADGRDLTQAEDWYAAIFSYNHKDSYVRNVYDNADAYGRASKA</sequence>
<dbReference type="EMBL" id="CP001778">
    <property type="protein sequence ID" value="ADD45845.1"/>
    <property type="molecule type" value="Genomic_DNA"/>
</dbReference>
<evidence type="ECO:0000256" key="1">
    <source>
        <dbReference type="SAM" id="MobiDB-lite"/>
    </source>
</evidence>
<dbReference type="STRING" id="446470.Snas_6224"/>
<dbReference type="Gene3D" id="1.10.530.10">
    <property type="match status" value="1"/>
</dbReference>
<dbReference type="AlphaFoldDB" id="D3Q2U4"/>
<evidence type="ECO:0000313" key="2">
    <source>
        <dbReference type="EMBL" id="ADD45845.1"/>
    </source>
</evidence>
<feature type="region of interest" description="Disordered" evidence="1">
    <location>
        <begin position="43"/>
        <end position="89"/>
    </location>
</feature>
<dbReference type="CAZy" id="GH23">
    <property type="family name" value="Glycoside Hydrolase Family 23"/>
</dbReference>
<reference evidence="2 3" key="1">
    <citation type="journal article" date="2009" name="Stand. Genomic Sci.">
        <title>Complete genome sequence of Stackebrandtia nassauensis type strain (LLR-40K-21).</title>
        <authorList>
            <person name="Munk C."/>
            <person name="Lapidus A."/>
            <person name="Copeland A."/>
            <person name="Jando M."/>
            <person name="Mayilraj S."/>
            <person name="Glavina Del Rio T."/>
            <person name="Nolan M."/>
            <person name="Chen F."/>
            <person name="Lucas S."/>
            <person name="Tice H."/>
            <person name="Cheng J.F."/>
            <person name="Han C."/>
            <person name="Detter J.C."/>
            <person name="Bruce D."/>
            <person name="Goodwin L."/>
            <person name="Chain P."/>
            <person name="Pitluck S."/>
            <person name="Goker M."/>
            <person name="Ovchinikova G."/>
            <person name="Pati A."/>
            <person name="Ivanova N."/>
            <person name="Mavromatis K."/>
            <person name="Chen A."/>
            <person name="Palaniappan K."/>
            <person name="Land M."/>
            <person name="Hauser L."/>
            <person name="Chang Y.J."/>
            <person name="Jeffries C.D."/>
            <person name="Bristow J."/>
            <person name="Eisen J.A."/>
            <person name="Markowitz V."/>
            <person name="Hugenholtz P."/>
            <person name="Kyrpides N.C."/>
            <person name="Klenk H.P."/>
        </authorList>
    </citation>
    <scope>NUCLEOTIDE SEQUENCE [LARGE SCALE GENOMIC DNA]</scope>
    <source>
        <strain evidence="3">DSM 44728 / CIP 108903 / NRRL B-16338 / NBRC 102104 / LLR-40K-21</strain>
    </source>
</reference>
<evidence type="ECO:0000313" key="3">
    <source>
        <dbReference type="Proteomes" id="UP000000844"/>
    </source>
</evidence>
<dbReference type="InterPro" id="IPR023346">
    <property type="entry name" value="Lysozyme-like_dom_sf"/>
</dbReference>
<dbReference type="GO" id="GO:0009253">
    <property type="term" value="P:peptidoglycan catabolic process"/>
    <property type="evidence" value="ECO:0007669"/>
    <property type="project" value="TreeGrafter"/>
</dbReference>
<gene>
    <name evidence="2" type="ordered locus">Snas_6224</name>
</gene>
<proteinExistence type="predicted"/>